<name>A0A9X2C6N5_9PSED</name>
<evidence type="ECO:0000256" key="2">
    <source>
        <dbReference type="ARBA" id="ARBA00022692"/>
    </source>
</evidence>
<accession>A0A9X2C6N5</accession>
<dbReference type="PANTHER" id="PTHR38480">
    <property type="entry name" value="SLR0254 PROTEIN"/>
    <property type="match status" value="1"/>
</dbReference>
<dbReference type="Pfam" id="PF06271">
    <property type="entry name" value="RDD"/>
    <property type="match status" value="1"/>
</dbReference>
<evidence type="ECO:0000256" key="5">
    <source>
        <dbReference type="SAM" id="Phobius"/>
    </source>
</evidence>
<evidence type="ECO:0000313" key="7">
    <source>
        <dbReference type="EMBL" id="MCK9799251.1"/>
    </source>
</evidence>
<comment type="subcellular location">
    <subcellularLocation>
        <location evidence="1">Membrane</location>
        <topology evidence="1">Multi-pass membrane protein</topology>
    </subcellularLocation>
</comment>
<dbReference type="RefSeq" id="WP_268265660.1">
    <property type="nucleotide sequence ID" value="NZ_JALQCW010000038.1"/>
</dbReference>
<dbReference type="InterPro" id="IPR010432">
    <property type="entry name" value="RDD"/>
</dbReference>
<keyword evidence="3 5" id="KW-1133">Transmembrane helix</keyword>
<dbReference type="GO" id="GO:0016020">
    <property type="term" value="C:membrane"/>
    <property type="evidence" value="ECO:0007669"/>
    <property type="project" value="UniProtKB-SubCell"/>
</dbReference>
<reference evidence="7 8" key="1">
    <citation type="journal article" date="2022" name="Int. J. Syst. Evol. Microbiol.">
        <title>Pseudomonas aegrilactucae sp. nov. and Pseudomonas morbosilactucae sp. nov., pathogens causing bacterial rot of lettuce in Japan.</title>
        <authorList>
            <person name="Sawada H."/>
            <person name="Fujikawa T."/>
            <person name="Satou M."/>
        </authorList>
    </citation>
    <scope>NUCLEOTIDE SEQUENCE [LARGE SCALE GENOMIC DNA]</scope>
    <source>
        <strain evidence="7 8">MAFF 302030</strain>
    </source>
</reference>
<evidence type="ECO:0000256" key="3">
    <source>
        <dbReference type="ARBA" id="ARBA00022989"/>
    </source>
</evidence>
<dbReference type="Proteomes" id="UP001155059">
    <property type="component" value="Unassembled WGS sequence"/>
</dbReference>
<keyword evidence="4 5" id="KW-0472">Membrane</keyword>
<feature type="transmembrane region" description="Helical" evidence="5">
    <location>
        <begin position="12"/>
        <end position="38"/>
    </location>
</feature>
<keyword evidence="2 5" id="KW-0812">Transmembrane</keyword>
<evidence type="ECO:0000313" key="8">
    <source>
        <dbReference type="Proteomes" id="UP001155059"/>
    </source>
</evidence>
<dbReference type="PANTHER" id="PTHR38480:SF1">
    <property type="entry name" value="SLR0254 PROTEIN"/>
    <property type="match status" value="1"/>
</dbReference>
<feature type="transmembrane region" description="Helical" evidence="5">
    <location>
        <begin position="58"/>
        <end position="79"/>
    </location>
</feature>
<dbReference type="AlphaFoldDB" id="A0A9X2C6N5"/>
<feature type="domain" description="RDD" evidence="6">
    <location>
        <begin position="9"/>
        <end position="141"/>
    </location>
</feature>
<protein>
    <submittedName>
        <fullName evidence="7">RDD family protein</fullName>
    </submittedName>
</protein>
<sequence length="166" mass="18677">MDVSRTQLILRRGVAFVLDHVVVVLVYLILSLGLHGLLALPSVSAMLELEQQRWREPYLHSILFMVIGPLCFVAWEYLFKGRTPGKYALGLVVINGAGGAPTLIQVLIRGATRYPEAALLFIPFLACTESRRCQRIGDMLARTYVIPRKDLQQMRSEMPEQPTTQP</sequence>
<reference evidence="7 8" key="2">
    <citation type="journal article" date="2023" name="Plant Pathol.">
        <title>Dismantling and reorganizing Pseudomonas marginalis sensu#lato.</title>
        <authorList>
            <person name="Sawada H."/>
            <person name="Fujikawa T."/>
            <person name="Satou M."/>
        </authorList>
    </citation>
    <scope>NUCLEOTIDE SEQUENCE [LARGE SCALE GENOMIC DNA]</scope>
    <source>
        <strain evidence="7 8">MAFF 302030</strain>
    </source>
</reference>
<gene>
    <name evidence="7" type="ORF">M1B34_16445</name>
</gene>
<evidence type="ECO:0000256" key="1">
    <source>
        <dbReference type="ARBA" id="ARBA00004141"/>
    </source>
</evidence>
<dbReference type="EMBL" id="JALQCW010000038">
    <property type="protein sequence ID" value="MCK9799251.1"/>
    <property type="molecule type" value="Genomic_DNA"/>
</dbReference>
<proteinExistence type="predicted"/>
<evidence type="ECO:0000259" key="6">
    <source>
        <dbReference type="Pfam" id="PF06271"/>
    </source>
</evidence>
<comment type="caution">
    <text evidence="7">The sequence shown here is derived from an EMBL/GenBank/DDBJ whole genome shotgun (WGS) entry which is preliminary data.</text>
</comment>
<organism evidence="7 8">
    <name type="scientific">Pseudomonas morbosilactucae</name>
    <dbReference type="NCBI Taxonomy" id="2938197"/>
    <lineage>
        <taxon>Bacteria</taxon>
        <taxon>Pseudomonadati</taxon>
        <taxon>Pseudomonadota</taxon>
        <taxon>Gammaproteobacteria</taxon>
        <taxon>Pseudomonadales</taxon>
        <taxon>Pseudomonadaceae</taxon>
        <taxon>Pseudomonas</taxon>
    </lineage>
</organism>
<evidence type="ECO:0000256" key="4">
    <source>
        <dbReference type="ARBA" id="ARBA00023136"/>
    </source>
</evidence>